<dbReference type="InterPro" id="IPR027383">
    <property type="entry name" value="Znf_put"/>
</dbReference>
<gene>
    <name evidence="2" type="ORF">BDD14_4553</name>
</gene>
<dbReference type="RefSeq" id="WP_130421151.1">
    <property type="nucleotide sequence ID" value="NZ_SHKW01000001.1"/>
</dbReference>
<protein>
    <submittedName>
        <fullName evidence="2">Putative zinc finger protein</fullName>
    </submittedName>
</protein>
<dbReference type="EMBL" id="SHKW01000001">
    <property type="protein sequence ID" value="RZU42952.1"/>
    <property type="molecule type" value="Genomic_DNA"/>
</dbReference>
<accession>A0A4Q7YYA4</accession>
<organism evidence="2 3">
    <name type="scientific">Edaphobacter modestus</name>
    <dbReference type="NCBI Taxonomy" id="388466"/>
    <lineage>
        <taxon>Bacteria</taxon>
        <taxon>Pseudomonadati</taxon>
        <taxon>Acidobacteriota</taxon>
        <taxon>Terriglobia</taxon>
        <taxon>Terriglobales</taxon>
        <taxon>Acidobacteriaceae</taxon>
        <taxon>Edaphobacter</taxon>
    </lineage>
</organism>
<keyword evidence="3" id="KW-1185">Reference proteome</keyword>
<proteinExistence type="predicted"/>
<evidence type="ECO:0000313" key="2">
    <source>
        <dbReference type="EMBL" id="RZU42952.1"/>
    </source>
</evidence>
<comment type="caution">
    <text evidence="2">The sequence shown here is derived from an EMBL/GenBank/DDBJ whole genome shotgun (WGS) entry which is preliminary data.</text>
</comment>
<dbReference type="AlphaFoldDB" id="A0A4Q7YYA4"/>
<dbReference type="Proteomes" id="UP000292958">
    <property type="component" value="Unassembled WGS sequence"/>
</dbReference>
<evidence type="ECO:0000313" key="3">
    <source>
        <dbReference type="Proteomes" id="UP000292958"/>
    </source>
</evidence>
<sequence>MVLNCRHVWEYISGYLDNTLDAEIRADVEHHLEHCEICSAILDSTRNILILTADDRVFELPLGYSERLHARLAAAMLEIPSSTEYEEEEPPS</sequence>
<dbReference type="Pfam" id="PF13490">
    <property type="entry name" value="zf-HC2"/>
    <property type="match status" value="1"/>
</dbReference>
<name>A0A4Q7YYA4_9BACT</name>
<dbReference type="Gene3D" id="1.10.10.1320">
    <property type="entry name" value="Anti-sigma factor, zinc-finger domain"/>
    <property type="match status" value="1"/>
</dbReference>
<feature type="domain" description="Putative zinc-finger" evidence="1">
    <location>
        <begin position="5"/>
        <end position="38"/>
    </location>
</feature>
<dbReference type="InterPro" id="IPR041916">
    <property type="entry name" value="Anti_sigma_zinc_sf"/>
</dbReference>
<dbReference type="OrthoDB" id="6194834at2"/>
<reference evidence="2 3" key="1">
    <citation type="submission" date="2019-02" db="EMBL/GenBank/DDBJ databases">
        <title>Genomic Encyclopedia of Archaeal and Bacterial Type Strains, Phase II (KMG-II): from individual species to whole genera.</title>
        <authorList>
            <person name="Goeker M."/>
        </authorList>
    </citation>
    <scope>NUCLEOTIDE SEQUENCE [LARGE SCALE GENOMIC DNA]</scope>
    <source>
        <strain evidence="2 3">DSM 18101</strain>
    </source>
</reference>
<evidence type="ECO:0000259" key="1">
    <source>
        <dbReference type="Pfam" id="PF13490"/>
    </source>
</evidence>